<dbReference type="SUPFAM" id="SSF52540">
    <property type="entry name" value="P-loop containing nucleoside triphosphate hydrolases"/>
    <property type="match status" value="1"/>
</dbReference>
<keyword evidence="4" id="KW-1185">Reference proteome</keyword>
<evidence type="ECO:0000259" key="2">
    <source>
        <dbReference type="Pfam" id="PF00350"/>
    </source>
</evidence>
<dbReference type="Gene3D" id="3.40.50.300">
    <property type="entry name" value="P-loop containing nucleotide triphosphate hydrolases"/>
    <property type="match status" value="1"/>
</dbReference>
<proteinExistence type="predicted"/>
<evidence type="ECO:0000313" key="4">
    <source>
        <dbReference type="Proteomes" id="UP001206128"/>
    </source>
</evidence>
<dbReference type="PANTHER" id="PTHR43681">
    <property type="entry name" value="TRANSMEMBRANE GTPASE FZO"/>
    <property type="match status" value="1"/>
</dbReference>
<gene>
    <name evidence="3" type="ORF">LX83_003907</name>
</gene>
<dbReference type="Proteomes" id="UP001206128">
    <property type="component" value="Unassembled WGS sequence"/>
</dbReference>
<dbReference type="InterPro" id="IPR045063">
    <property type="entry name" value="Dynamin_N"/>
</dbReference>
<sequence>MPAVTGFPTTVRETGHLCPHGLTGHGTLGRMTAPPWLDVLDETVEACATHGRADLAHRLRQKRARLLDPQLRVLVLGEANQGKSQLVNALVNAPVCAVGDDTTTTVPTVVQHADSPFAALVRTAAGAGAVVRPSEAATERVPVPIDEIAAKVSGRGVAGEFVRAEVGVPRQLLASGLTFIDTPSTSALHVTRTVRPLAALTQADAVLLVSDATQELSSTELDLIRQVVAVCPNLILAVTKTDIAPGWRRVVQRNHALLTQARVAARLVAVSAALRLRAARTGDKALNTESGFPELIACLQQHVVAKADQLAQRTAAVTVCTAVEQLVAPLQAELTAQDPGQTSDAIARLHQAQRRAEELRRRSARWQHVLADNMADLAVDIEYDLRDRTRRILRESERVLDRADPAVIWDTFKDWLEDSLAEAAEANFAWLVERCQWVARKVAVNFPAYRDGMLPDGLLAGTEEVLSHLSELERPPIERFTISQKVFTVLRGSYGGVLMFGLVTSLAGMPLINAISLGAGALFGGKSVHDESEARLKRRQAAAKTAAQRYVDDFFLAFSKDCKDIARQVQRRLRDHFTVLAEELQETVTESARSAKRAVQSDVTEREARKREIKRELERLVVLHRKAQLLAAPAKPAVAAAAREITA</sequence>
<dbReference type="InterPro" id="IPR027417">
    <property type="entry name" value="P-loop_NTPase"/>
</dbReference>
<protein>
    <submittedName>
        <fullName evidence="3">Dynamin family protein</fullName>
    </submittedName>
</protein>
<comment type="caution">
    <text evidence="3">The sequence shown here is derived from an EMBL/GenBank/DDBJ whole genome shotgun (WGS) entry which is preliminary data.</text>
</comment>
<dbReference type="PANTHER" id="PTHR43681:SF1">
    <property type="entry name" value="SARCALUMENIN"/>
    <property type="match status" value="1"/>
</dbReference>
<reference evidence="3" key="1">
    <citation type="submission" date="2022-06" db="EMBL/GenBank/DDBJ databases">
        <title>Genomic Encyclopedia of Archaeal and Bacterial Type Strains, Phase II (KMG-II): from individual species to whole genera.</title>
        <authorList>
            <person name="Goeker M."/>
        </authorList>
    </citation>
    <scope>NUCLEOTIDE SEQUENCE</scope>
    <source>
        <strain evidence="3">DSM 43935</strain>
    </source>
</reference>
<feature type="domain" description="Dynamin N-terminal" evidence="2">
    <location>
        <begin position="73"/>
        <end position="228"/>
    </location>
</feature>
<name>A0AAE3GF89_9PSEU</name>
<feature type="coiled-coil region" evidence="1">
    <location>
        <begin position="342"/>
        <end position="369"/>
    </location>
</feature>
<organism evidence="3 4">
    <name type="scientific">Goodfellowiella coeruleoviolacea</name>
    <dbReference type="NCBI Taxonomy" id="334858"/>
    <lineage>
        <taxon>Bacteria</taxon>
        <taxon>Bacillati</taxon>
        <taxon>Actinomycetota</taxon>
        <taxon>Actinomycetes</taxon>
        <taxon>Pseudonocardiales</taxon>
        <taxon>Pseudonocardiaceae</taxon>
        <taxon>Goodfellowiella</taxon>
    </lineage>
</organism>
<evidence type="ECO:0000256" key="1">
    <source>
        <dbReference type="SAM" id="Coils"/>
    </source>
</evidence>
<accession>A0AAE3GF89</accession>
<dbReference type="Pfam" id="PF00350">
    <property type="entry name" value="Dynamin_N"/>
    <property type="match status" value="1"/>
</dbReference>
<evidence type="ECO:0000313" key="3">
    <source>
        <dbReference type="EMBL" id="MCP2167035.1"/>
    </source>
</evidence>
<dbReference type="InterPro" id="IPR051943">
    <property type="entry name" value="TRAFAC_Dynamin-like_GTPase"/>
</dbReference>
<dbReference type="EMBL" id="JAMTCK010000008">
    <property type="protein sequence ID" value="MCP2167035.1"/>
    <property type="molecule type" value="Genomic_DNA"/>
</dbReference>
<keyword evidence="1" id="KW-0175">Coiled coil</keyword>
<dbReference type="AlphaFoldDB" id="A0AAE3GF89"/>